<dbReference type="AlphaFoldDB" id="A0A328PWN3"/>
<accession>A0A328PWN3</accession>
<dbReference type="Proteomes" id="UP000248557">
    <property type="component" value="Unassembled WGS sequence"/>
</dbReference>
<dbReference type="RefSeq" id="WP_181454877.1">
    <property type="nucleotide sequence ID" value="NZ_NGJK01000101.1"/>
</dbReference>
<feature type="non-terminal residue" evidence="1">
    <location>
        <position position="68"/>
    </location>
</feature>
<evidence type="ECO:0000313" key="2">
    <source>
        <dbReference type="Proteomes" id="UP000248557"/>
    </source>
</evidence>
<protein>
    <submittedName>
        <fullName evidence="1">Uncharacterized protein</fullName>
    </submittedName>
</protein>
<reference evidence="1 2" key="1">
    <citation type="submission" date="2017-05" db="EMBL/GenBank/DDBJ databases">
        <title>Host range expansion of the Methanosphaera genus to humans and monogastric animals involves recent and extensive reduction in genome content.</title>
        <authorList>
            <person name="Hoedt E.C."/>
            <person name="Volmer J.G."/>
            <person name="Parks D.H."/>
            <person name="Rosewarne C.P."/>
            <person name="Denman S.E."/>
            <person name="Mcsweeney C.S."/>
            <person name="O Cuiv P."/>
            <person name="Hugenholtz P."/>
            <person name="Tyson G.W."/>
            <person name="Morrison M."/>
        </authorList>
    </citation>
    <scope>NUCLEOTIDE SEQUENCE [LARGE SCALE GENOMIC DNA]</scope>
    <source>
        <strain evidence="1 2">PA5</strain>
    </source>
</reference>
<dbReference type="EMBL" id="NGJK01000101">
    <property type="protein sequence ID" value="RAP02342.1"/>
    <property type="molecule type" value="Genomic_DNA"/>
</dbReference>
<gene>
    <name evidence="1" type="ORF">CA615_07995</name>
</gene>
<evidence type="ECO:0000313" key="1">
    <source>
        <dbReference type="EMBL" id="RAP02342.1"/>
    </source>
</evidence>
<proteinExistence type="predicted"/>
<sequence>ITKEAPSAWHKENTTIVATYLGNDAYDDSVSEKADVIITLRTANINITCDTEVKVGDTTSIVAHVYYN</sequence>
<organism evidence="1 2">
    <name type="scientific">Methanosphaera stadtmanae</name>
    <dbReference type="NCBI Taxonomy" id="2317"/>
    <lineage>
        <taxon>Archaea</taxon>
        <taxon>Methanobacteriati</taxon>
        <taxon>Methanobacteriota</taxon>
        <taxon>Methanomada group</taxon>
        <taxon>Methanobacteria</taxon>
        <taxon>Methanobacteriales</taxon>
        <taxon>Methanobacteriaceae</taxon>
        <taxon>Methanosphaera</taxon>
    </lineage>
</organism>
<comment type="caution">
    <text evidence="1">The sequence shown here is derived from an EMBL/GenBank/DDBJ whole genome shotgun (WGS) entry which is preliminary data.</text>
</comment>
<name>A0A328PWN3_9EURY</name>
<feature type="non-terminal residue" evidence="1">
    <location>
        <position position="1"/>
    </location>
</feature>